<feature type="transmembrane region" description="Helical" evidence="9">
    <location>
        <begin position="266"/>
        <end position="288"/>
    </location>
</feature>
<keyword evidence="6 9" id="KW-1133">Transmembrane helix</keyword>
<dbReference type="PROSITE" id="PS00217">
    <property type="entry name" value="SUGAR_TRANSPORT_2"/>
    <property type="match status" value="1"/>
</dbReference>
<dbReference type="Pfam" id="PF00083">
    <property type="entry name" value="Sugar_tr"/>
    <property type="match status" value="1"/>
</dbReference>
<dbReference type="InterPro" id="IPR005828">
    <property type="entry name" value="MFS_sugar_transport-like"/>
</dbReference>
<feature type="transmembrane region" description="Helical" evidence="9">
    <location>
        <begin position="370"/>
        <end position="395"/>
    </location>
</feature>
<feature type="transmembrane region" description="Helical" evidence="9">
    <location>
        <begin position="333"/>
        <end position="358"/>
    </location>
</feature>
<evidence type="ECO:0000313" key="12">
    <source>
        <dbReference type="Proteomes" id="UP001302249"/>
    </source>
</evidence>
<dbReference type="InterPro" id="IPR047984">
    <property type="entry name" value="XylE-like"/>
</dbReference>
<feature type="transmembrane region" description="Helical" evidence="9">
    <location>
        <begin position="51"/>
        <end position="72"/>
    </location>
</feature>
<accession>A0ABZ0B4R2</accession>
<name>A0ABZ0B4R2_9SPHN</name>
<dbReference type="InterPro" id="IPR036259">
    <property type="entry name" value="MFS_trans_sf"/>
</dbReference>
<dbReference type="InterPro" id="IPR050820">
    <property type="entry name" value="MFS_Sugar_Transporter"/>
</dbReference>
<feature type="transmembrane region" description="Helical" evidence="9">
    <location>
        <begin position="109"/>
        <end position="130"/>
    </location>
</feature>
<comment type="subcellular location">
    <subcellularLocation>
        <location evidence="1">Cell membrane</location>
        <topology evidence="1">Multi-pass membrane protein</topology>
    </subcellularLocation>
</comment>
<keyword evidence="7 9" id="KW-0472">Membrane</keyword>
<feature type="transmembrane region" description="Helical" evidence="9">
    <location>
        <begin position="308"/>
        <end position="326"/>
    </location>
</feature>
<feature type="transmembrane region" description="Helical" evidence="9">
    <location>
        <begin position="407"/>
        <end position="433"/>
    </location>
</feature>
<gene>
    <name evidence="11" type="ORF">RPR59_07690</name>
</gene>
<dbReference type="RefSeq" id="WP_313912732.1">
    <property type="nucleotide sequence ID" value="NZ_CP135076.1"/>
</dbReference>
<protein>
    <submittedName>
        <fullName evidence="11">Sugar porter family MFS transporter</fullName>
    </submittedName>
</protein>
<evidence type="ECO:0000256" key="4">
    <source>
        <dbReference type="ARBA" id="ARBA00022475"/>
    </source>
</evidence>
<comment type="similarity">
    <text evidence="2 8">Belongs to the major facilitator superfamily. Sugar transporter (TC 2.A.1.1) family.</text>
</comment>
<feature type="transmembrane region" description="Helical" evidence="9">
    <location>
        <begin position="184"/>
        <end position="203"/>
    </location>
</feature>
<keyword evidence="3 8" id="KW-0813">Transport</keyword>
<evidence type="ECO:0000256" key="7">
    <source>
        <dbReference type="ARBA" id="ARBA00023136"/>
    </source>
</evidence>
<dbReference type="InterPro" id="IPR003663">
    <property type="entry name" value="Sugar/inositol_transpt"/>
</dbReference>
<dbReference type="NCBIfam" id="TIGR00879">
    <property type="entry name" value="SP"/>
    <property type="match status" value="1"/>
</dbReference>
<dbReference type="PANTHER" id="PTHR48023">
    <property type="entry name" value="D-XYLOSE-PROTON SYMPORTER-LIKE 2"/>
    <property type="match status" value="1"/>
</dbReference>
<dbReference type="PROSITE" id="PS50850">
    <property type="entry name" value="MFS"/>
    <property type="match status" value="1"/>
</dbReference>
<feature type="domain" description="Major facilitator superfamily (MFS) profile" evidence="10">
    <location>
        <begin position="18"/>
        <end position="461"/>
    </location>
</feature>
<feature type="transmembrane region" description="Helical" evidence="9">
    <location>
        <begin position="12"/>
        <end position="31"/>
    </location>
</feature>
<keyword evidence="4" id="KW-1003">Cell membrane</keyword>
<proteinExistence type="inferred from homology"/>
<dbReference type="PANTHER" id="PTHR48023:SF4">
    <property type="entry name" value="D-XYLOSE-PROTON SYMPORTER-LIKE 2"/>
    <property type="match status" value="1"/>
</dbReference>
<dbReference type="CDD" id="cd17359">
    <property type="entry name" value="MFS_XylE_like"/>
    <property type="match status" value="1"/>
</dbReference>
<evidence type="ECO:0000259" key="10">
    <source>
        <dbReference type="PROSITE" id="PS50850"/>
    </source>
</evidence>
<organism evidence="11 12">
    <name type="scientific">Stakelama saccharophila</name>
    <dbReference type="NCBI Taxonomy" id="3075605"/>
    <lineage>
        <taxon>Bacteria</taxon>
        <taxon>Pseudomonadati</taxon>
        <taxon>Pseudomonadota</taxon>
        <taxon>Alphaproteobacteria</taxon>
        <taxon>Sphingomonadales</taxon>
        <taxon>Sphingomonadaceae</taxon>
        <taxon>Stakelama</taxon>
    </lineage>
</organism>
<reference evidence="11 12" key="1">
    <citation type="submission" date="2023-09" db="EMBL/GenBank/DDBJ databases">
        <authorList>
            <person name="Rey-Velasco X."/>
        </authorList>
    </citation>
    <scope>NUCLEOTIDE SEQUENCE [LARGE SCALE GENOMIC DNA]</scope>
    <source>
        <strain evidence="11 12">W311</strain>
    </source>
</reference>
<dbReference type="SUPFAM" id="SSF103473">
    <property type="entry name" value="MFS general substrate transporter"/>
    <property type="match status" value="1"/>
</dbReference>
<keyword evidence="5 9" id="KW-0812">Transmembrane</keyword>
<dbReference type="PROSITE" id="PS00216">
    <property type="entry name" value="SUGAR_TRANSPORT_1"/>
    <property type="match status" value="2"/>
</dbReference>
<dbReference type="InterPro" id="IPR005829">
    <property type="entry name" value="Sugar_transporter_CS"/>
</dbReference>
<evidence type="ECO:0000256" key="9">
    <source>
        <dbReference type="SAM" id="Phobius"/>
    </source>
</evidence>
<dbReference type="Proteomes" id="UP001302249">
    <property type="component" value="Chromosome"/>
</dbReference>
<dbReference type="InterPro" id="IPR020846">
    <property type="entry name" value="MFS_dom"/>
</dbReference>
<feature type="transmembrane region" description="Helical" evidence="9">
    <location>
        <begin position="142"/>
        <end position="164"/>
    </location>
</feature>
<evidence type="ECO:0000256" key="6">
    <source>
        <dbReference type="ARBA" id="ARBA00022989"/>
    </source>
</evidence>
<dbReference type="Gene3D" id="1.20.1250.20">
    <property type="entry name" value="MFS general substrate transporter like domains"/>
    <property type="match status" value="1"/>
</dbReference>
<evidence type="ECO:0000256" key="8">
    <source>
        <dbReference type="RuleBase" id="RU003346"/>
    </source>
</evidence>
<dbReference type="PRINTS" id="PR00171">
    <property type="entry name" value="SUGRTRNSPORT"/>
</dbReference>
<evidence type="ECO:0000256" key="1">
    <source>
        <dbReference type="ARBA" id="ARBA00004651"/>
    </source>
</evidence>
<evidence type="ECO:0000256" key="3">
    <source>
        <dbReference type="ARBA" id="ARBA00022448"/>
    </source>
</evidence>
<keyword evidence="12" id="KW-1185">Reference proteome</keyword>
<evidence type="ECO:0000313" key="11">
    <source>
        <dbReference type="EMBL" id="WNO52364.1"/>
    </source>
</evidence>
<evidence type="ECO:0000256" key="2">
    <source>
        <dbReference type="ARBA" id="ARBA00010992"/>
    </source>
</evidence>
<evidence type="ECO:0000256" key="5">
    <source>
        <dbReference type="ARBA" id="ARBA00022692"/>
    </source>
</evidence>
<feature type="transmembrane region" description="Helical" evidence="9">
    <location>
        <begin position="439"/>
        <end position="457"/>
    </location>
</feature>
<feature type="transmembrane region" description="Helical" evidence="9">
    <location>
        <begin position="84"/>
        <end position="103"/>
    </location>
</feature>
<dbReference type="EMBL" id="CP135076">
    <property type="protein sequence ID" value="WNO52364.1"/>
    <property type="molecule type" value="Genomic_DNA"/>
</dbReference>
<sequence>METAQQQERVNGRLVALIVIVATIGGFMFGYDSGVINGTQDGLRQTFGLGEVGLGISVAALLPGCAFGAFIAGRLADAMGRRAVMMLSALVFILSALAAGAAPNDWLFVITRFIAGLAVGAASVLSPVYISEVTPANVRGRLASIQQVMIIGGLTGAFLVNYWLAATAGASTAEFWLGYPAWRWMFWAQVIPAGIYLVTLLLIPDSPRYLVMKERHDEAEQVMARIMGPAVAAKKVAEIRASLAADHHRPRLSDLMDRTTGRVRRIVWAGIGLAVFQQLVGINVVFYYGAVLWQSVGFSESDALQINILSGTLSILACIFTIFTIDKIGRKPLLLIGSAGMAVTLAVVALCFSTGSLIDGQLQLSDNYGLIALISANLYVIFFNASWGPVMWVMLGEMFPNQIRGSGLAVSGFAQWGANFAISVSFPAMAAGIGLPITYGFYAAAAFVSFFFVKAMINETRGRELEDMEG</sequence>